<evidence type="ECO:0000313" key="2">
    <source>
        <dbReference type="Proteomes" id="UP000324233"/>
    </source>
</evidence>
<organism evidence="1 2">
    <name type="scientific">Aquisphaera giovannonii</name>
    <dbReference type="NCBI Taxonomy" id="406548"/>
    <lineage>
        <taxon>Bacteria</taxon>
        <taxon>Pseudomonadati</taxon>
        <taxon>Planctomycetota</taxon>
        <taxon>Planctomycetia</taxon>
        <taxon>Isosphaerales</taxon>
        <taxon>Isosphaeraceae</taxon>
        <taxon>Aquisphaera</taxon>
    </lineage>
</organism>
<dbReference type="RefSeq" id="WP_148596547.1">
    <property type="nucleotide sequence ID" value="NZ_CP042997.1"/>
</dbReference>
<accession>A0A5B9WAL2</accession>
<protein>
    <recommendedName>
        <fullName evidence="3">Phasin protein</fullName>
    </recommendedName>
</protein>
<name>A0A5B9WAL2_9BACT</name>
<evidence type="ECO:0008006" key="3">
    <source>
        <dbReference type="Google" id="ProtNLM"/>
    </source>
</evidence>
<dbReference type="OrthoDB" id="267521at2"/>
<gene>
    <name evidence="1" type="ORF">OJF2_55050</name>
</gene>
<proteinExistence type="predicted"/>
<sequence>MFEPIFESYRQVLESSLRVQESMYRRWINGVPAGPEVAEPLGPSEVLESPGSYQERWTKALTDLMEHHRHALDAQYRTGIEAIESAFCTAEARTPEEYWRLTQEFWRKSIDAYKTTLEAQGKYLQNLASMWFDVLNRDRE</sequence>
<dbReference type="AlphaFoldDB" id="A0A5B9WAL2"/>
<reference evidence="1 2" key="1">
    <citation type="submission" date="2019-08" db="EMBL/GenBank/DDBJ databases">
        <title>Deep-cultivation of Planctomycetes and their phenomic and genomic characterization uncovers novel biology.</title>
        <authorList>
            <person name="Wiegand S."/>
            <person name="Jogler M."/>
            <person name="Boedeker C."/>
            <person name="Pinto D."/>
            <person name="Vollmers J."/>
            <person name="Rivas-Marin E."/>
            <person name="Kohn T."/>
            <person name="Peeters S.H."/>
            <person name="Heuer A."/>
            <person name="Rast P."/>
            <person name="Oberbeckmann S."/>
            <person name="Bunk B."/>
            <person name="Jeske O."/>
            <person name="Meyerdierks A."/>
            <person name="Storesund J.E."/>
            <person name="Kallscheuer N."/>
            <person name="Luecker S."/>
            <person name="Lage O.M."/>
            <person name="Pohl T."/>
            <person name="Merkel B.J."/>
            <person name="Hornburger P."/>
            <person name="Mueller R.-W."/>
            <person name="Bruemmer F."/>
            <person name="Labrenz M."/>
            <person name="Spormann A.M."/>
            <person name="Op den Camp H."/>
            <person name="Overmann J."/>
            <person name="Amann R."/>
            <person name="Jetten M.S.M."/>
            <person name="Mascher T."/>
            <person name="Medema M.H."/>
            <person name="Devos D.P."/>
            <person name="Kaster A.-K."/>
            <person name="Ovreas L."/>
            <person name="Rohde M."/>
            <person name="Galperin M.Y."/>
            <person name="Jogler C."/>
        </authorList>
    </citation>
    <scope>NUCLEOTIDE SEQUENCE [LARGE SCALE GENOMIC DNA]</scope>
    <source>
        <strain evidence="1 2">OJF2</strain>
    </source>
</reference>
<dbReference type="KEGG" id="agv:OJF2_55050"/>
<evidence type="ECO:0000313" key="1">
    <source>
        <dbReference type="EMBL" id="QEH36920.1"/>
    </source>
</evidence>
<dbReference type="Proteomes" id="UP000324233">
    <property type="component" value="Chromosome"/>
</dbReference>
<dbReference type="EMBL" id="CP042997">
    <property type="protein sequence ID" value="QEH36920.1"/>
    <property type="molecule type" value="Genomic_DNA"/>
</dbReference>
<keyword evidence="2" id="KW-1185">Reference proteome</keyword>